<proteinExistence type="predicted"/>
<evidence type="ECO:0000313" key="3">
    <source>
        <dbReference type="EMBL" id="KAF1828353.1"/>
    </source>
</evidence>
<reference evidence="3" key="1">
    <citation type="submission" date="2020-01" db="EMBL/GenBank/DDBJ databases">
        <authorList>
            <consortium name="DOE Joint Genome Institute"/>
            <person name="Haridas S."/>
            <person name="Albert R."/>
            <person name="Binder M."/>
            <person name="Bloem J."/>
            <person name="Labutti K."/>
            <person name="Salamov A."/>
            <person name="Andreopoulos B."/>
            <person name="Baker S.E."/>
            <person name="Barry K."/>
            <person name="Bills G."/>
            <person name="Bluhm B.H."/>
            <person name="Cannon C."/>
            <person name="Castanera R."/>
            <person name="Culley D.E."/>
            <person name="Daum C."/>
            <person name="Ezra D."/>
            <person name="Gonzalez J.B."/>
            <person name="Henrissat B."/>
            <person name="Kuo A."/>
            <person name="Liang C."/>
            <person name="Lipzen A."/>
            <person name="Lutzoni F."/>
            <person name="Magnuson J."/>
            <person name="Mondo S."/>
            <person name="Nolan M."/>
            <person name="Ohm R."/>
            <person name="Pangilinan J."/>
            <person name="Park H.-J."/>
            <person name="Ramirez L."/>
            <person name="Alfaro M."/>
            <person name="Sun H."/>
            <person name="Tritt A."/>
            <person name="Yoshinaga Y."/>
            <person name="Zwiers L.-H."/>
            <person name="Turgeon B.G."/>
            <person name="Goodwin S.B."/>
            <person name="Spatafora J.W."/>
            <person name="Crous P.W."/>
            <person name="Grigoriev I.V."/>
        </authorList>
    </citation>
    <scope>NUCLEOTIDE SEQUENCE</scope>
    <source>
        <strain evidence="3">P77</strain>
    </source>
</reference>
<dbReference type="AlphaFoldDB" id="A0A6A5K4J9"/>
<sequence>MVEPVGATLATVSLLQPLFHTCRELYRGYRLTRAFGEDFDRAQRRLEIQYILHENIGQTKLRFLNNSSELWGEANKNTKAILNQLGLIQEIFKACDAVLKKYNELEQAATENSSEDTTAGAQDPTPGIGRSDPLPQIVLPPEKETSRSATKPRSLSKGFKGLFSSTKKNDISGSSVSPGAPSSVATTCSTASGS</sequence>
<evidence type="ECO:0000256" key="1">
    <source>
        <dbReference type="SAM" id="MobiDB-lite"/>
    </source>
</evidence>
<dbReference type="Proteomes" id="UP000800040">
    <property type="component" value="Unassembled WGS sequence"/>
</dbReference>
<feature type="compositionally biased region" description="Low complexity" evidence="1">
    <location>
        <begin position="172"/>
        <end position="185"/>
    </location>
</feature>
<evidence type="ECO:0000313" key="4">
    <source>
        <dbReference type="Proteomes" id="UP000800040"/>
    </source>
</evidence>
<dbReference type="Pfam" id="PF14479">
    <property type="entry name" value="HeLo"/>
    <property type="match status" value="1"/>
</dbReference>
<dbReference type="Gene3D" id="1.20.120.1020">
    <property type="entry name" value="Prion-inhibition and propagation, HeLo domain"/>
    <property type="match status" value="1"/>
</dbReference>
<organism evidence="3 4">
    <name type="scientific">Decorospora gaudefroyi</name>
    <dbReference type="NCBI Taxonomy" id="184978"/>
    <lineage>
        <taxon>Eukaryota</taxon>
        <taxon>Fungi</taxon>
        <taxon>Dikarya</taxon>
        <taxon>Ascomycota</taxon>
        <taxon>Pezizomycotina</taxon>
        <taxon>Dothideomycetes</taxon>
        <taxon>Pleosporomycetidae</taxon>
        <taxon>Pleosporales</taxon>
        <taxon>Pleosporineae</taxon>
        <taxon>Pleosporaceae</taxon>
        <taxon>Decorospora</taxon>
    </lineage>
</organism>
<dbReference type="EMBL" id="ML975563">
    <property type="protein sequence ID" value="KAF1828353.1"/>
    <property type="molecule type" value="Genomic_DNA"/>
</dbReference>
<protein>
    <recommendedName>
        <fullName evidence="2">Prion-inhibition and propagation HeLo domain-containing protein</fullName>
    </recommendedName>
</protein>
<feature type="region of interest" description="Disordered" evidence="1">
    <location>
        <begin position="109"/>
        <end position="194"/>
    </location>
</feature>
<dbReference type="InterPro" id="IPR038305">
    <property type="entry name" value="HeLo_sf"/>
</dbReference>
<evidence type="ECO:0000259" key="2">
    <source>
        <dbReference type="Pfam" id="PF14479"/>
    </source>
</evidence>
<feature type="non-terminal residue" evidence="3">
    <location>
        <position position="194"/>
    </location>
</feature>
<feature type="compositionally biased region" description="Polar residues" evidence="1">
    <location>
        <begin position="109"/>
        <end position="120"/>
    </location>
</feature>
<keyword evidence="4" id="KW-1185">Reference proteome</keyword>
<feature type="domain" description="Prion-inhibition and propagation HeLo" evidence="2">
    <location>
        <begin position="6"/>
        <end position="157"/>
    </location>
</feature>
<gene>
    <name evidence="3" type="ORF">BDW02DRAFT_652106</name>
</gene>
<accession>A0A6A5K4J9</accession>
<dbReference type="OrthoDB" id="4735939at2759"/>
<dbReference type="InterPro" id="IPR029498">
    <property type="entry name" value="HeLo_dom"/>
</dbReference>
<name>A0A6A5K4J9_9PLEO</name>